<accession>A0ABQ5K046</accession>
<gene>
    <name evidence="1" type="ORF">ADUPG1_012626</name>
</gene>
<evidence type="ECO:0000313" key="2">
    <source>
        <dbReference type="Proteomes" id="UP001057375"/>
    </source>
</evidence>
<name>A0ABQ5K046_9EUKA</name>
<evidence type="ECO:0000313" key="1">
    <source>
        <dbReference type="EMBL" id="GKT24091.1"/>
    </source>
</evidence>
<keyword evidence="2" id="KW-1185">Reference proteome</keyword>
<sequence length="410" mass="48155">MVFIFVFAFTFPFKKHFRSCRTMLRQSIYNGGIYSFFPQFISHLPTLFPLGLEMTFQDTFVEDILEICLQTTKLDYSSTKDFLIGPITDHIVAWMEKYPDIHFMSLWASILGNLTQERSIPNLDRSSKLCKTEHEESKKLICSEAFSLFHPVLASILEKEKQDSAFDIDYGKLFEFFTNLCVTPSLTTRIYDNIRVYLHEWYLRIRDNYRGEYWYIMVTKFSSVQTLIPQLSPEIYGYMRNCYILQVLLEFLYNIISHVAKSYISKHLHDIPMISVIPSMKTSPSLEFNGLNYATRFYTDMRFLVDLPFSDLGKRRNFTSLRGKELKPDCLAETNYFDIMSGTLIDFKCLDDKDEANSHIYMPEYSFIKYSLPSKKILATIPIEKERELKQSMYDLIESTSAGVEIFFQD</sequence>
<dbReference type="EMBL" id="BQXS01012504">
    <property type="protein sequence ID" value="GKT24091.1"/>
    <property type="molecule type" value="Genomic_DNA"/>
</dbReference>
<reference evidence="1" key="1">
    <citation type="submission" date="2022-03" db="EMBL/GenBank/DDBJ databases">
        <title>Draft genome sequence of Aduncisulcus paluster, a free-living microaerophilic Fornicata.</title>
        <authorList>
            <person name="Yuyama I."/>
            <person name="Kume K."/>
            <person name="Tamura T."/>
            <person name="Inagaki Y."/>
            <person name="Hashimoto T."/>
        </authorList>
    </citation>
    <scope>NUCLEOTIDE SEQUENCE</scope>
    <source>
        <strain evidence="1">NY0171</strain>
    </source>
</reference>
<proteinExistence type="predicted"/>
<organism evidence="1 2">
    <name type="scientific">Aduncisulcus paluster</name>
    <dbReference type="NCBI Taxonomy" id="2918883"/>
    <lineage>
        <taxon>Eukaryota</taxon>
        <taxon>Metamonada</taxon>
        <taxon>Carpediemonas-like organisms</taxon>
        <taxon>Aduncisulcus</taxon>
    </lineage>
</organism>
<dbReference type="Proteomes" id="UP001057375">
    <property type="component" value="Unassembled WGS sequence"/>
</dbReference>
<comment type="caution">
    <text evidence="1">The sequence shown here is derived from an EMBL/GenBank/DDBJ whole genome shotgun (WGS) entry which is preliminary data.</text>
</comment>
<protein>
    <submittedName>
        <fullName evidence="1">Uncharacterized protein</fullName>
    </submittedName>
</protein>